<dbReference type="Proteomes" id="UP000265520">
    <property type="component" value="Unassembled WGS sequence"/>
</dbReference>
<reference evidence="1 2" key="1">
    <citation type="journal article" date="2018" name="Front. Plant Sci.">
        <title>Red Clover (Trifolium pratense) and Zigzag Clover (T. medium) - A Picture of Genomic Similarities and Differences.</title>
        <authorList>
            <person name="Dluhosova J."/>
            <person name="Istvanek J."/>
            <person name="Nedelnik J."/>
            <person name="Repkova J."/>
        </authorList>
    </citation>
    <scope>NUCLEOTIDE SEQUENCE [LARGE SCALE GENOMIC DNA]</scope>
    <source>
        <strain evidence="2">cv. 10/8</strain>
        <tissue evidence="1">Leaf</tissue>
    </source>
</reference>
<accession>A0A392PCT4</accession>
<dbReference type="AlphaFoldDB" id="A0A392PCT4"/>
<dbReference type="PANTHER" id="PTHR15600:SF42">
    <property type="entry name" value="SACSIN"/>
    <property type="match status" value="1"/>
</dbReference>
<dbReference type="GO" id="GO:0030544">
    <property type="term" value="F:Hsp70 protein binding"/>
    <property type="evidence" value="ECO:0007669"/>
    <property type="project" value="TreeGrafter"/>
</dbReference>
<protein>
    <submittedName>
        <fullName evidence="1">Zinc finger C3HC4 type (RING finger) protein</fullName>
    </submittedName>
</protein>
<dbReference type="PANTHER" id="PTHR15600">
    <property type="entry name" value="SACSIN"/>
    <property type="match status" value="1"/>
</dbReference>
<dbReference type="EMBL" id="LXQA010072122">
    <property type="protein sequence ID" value="MCI09299.1"/>
    <property type="molecule type" value="Genomic_DNA"/>
</dbReference>
<sequence>MVHPSYCHVWFLQNKVLSTGQAFCFLPLPVRTGLSVQVNGFFEVSSNRRGIWYGDDMDRSGKVRSTWNRLLLEDVVVPAFVHMLHC</sequence>
<proteinExistence type="predicted"/>
<keyword evidence="2" id="KW-1185">Reference proteome</keyword>
<dbReference type="InterPro" id="IPR052972">
    <property type="entry name" value="Sacsin_chaperone_reg"/>
</dbReference>
<feature type="non-terminal residue" evidence="1">
    <location>
        <position position="86"/>
    </location>
</feature>
<name>A0A392PCT4_9FABA</name>
<comment type="caution">
    <text evidence="1">The sequence shown here is derived from an EMBL/GenBank/DDBJ whole genome shotgun (WGS) entry which is preliminary data.</text>
</comment>
<organism evidence="1 2">
    <name type="scientific">Trifolium medium</name>
    <dbReference type="NCBI Taxonomy" id="97028"/>
    <lineage>
        <taxon>Eukaryota</taxon>
        <taxon>Viridiplantae</taxon>
        <taxon>Streptophyta</taxon>
        <taxon>Embryophyta</taxon>
        <taxon>Tracheophyta</taxon>
        <taxon>Spermatophyta</taxon>
        <taxon>Magnoliopsida</taxon>
        <taxon>eudicotyledons</taxon>
        <taxon>Gunneridae</taxon>
        <taxon>Pentapetalae</taxon>
        <taxon>rosids</taxon>
        <taxon>fabids</taxon>
        <taxon>Fabales</taxon>
        <taxon>Fabaceae</taxon>
        <taxon>Papilionoideae</taxon>
        <taxon>50 kb inversion clade</taxon>
        <taxon>NPAAA clade</taxon>
        <taxon>Hologalegina</taxon>
        <taxon>IRL clade</taxon>
        <taxon>Trifolieae</taxon>
        <taxon>Trifolium</taxon>
    </lineage>
</organism>
<evidence type="ECO:0000313" key="1">
    <source>
        <dbReference type="EMBL" id="MCI09299.1"/>
    </source>
</evidence>
<evidence type="ECO:0000313" key="2">
    <source>
        <dbReference type="Proteomes" id="UP000265520"/>
    </source>
</evidence>